<sequence length="67" mass="7376">MLLSTTYLVCRNVVCGATFAGVDEITHRLSPPSFPNPEIDLPYAPRVVRKGVLQALGLPTQQERSHD</sequence>
<dbReference type="Proteomes" id="UP000218554">
    <property type="component" value="Chromosome"/>
</dbReference>
<dbReference type="KEGG" id="pfuw:KF707C_34760"/>
<reference evidence="1 2" key="2">
    <citation type="journal article" date="2017" name="Int. J. Syst. Evol. Microbiol.">
        <title>Pseudomonas furukawaii sp. nov., a polychlorinated biphenyl-degrading bacterium isolated from biphenyl-contaminated soil in Japan.</title>
        <authorList>
            <person name="Kimura N."/>
            <person name="Watanabe T."/>
            <person name="Suenaga H."/>
            <person name="Fujihara H."/>
            <person name="Futagami T."/>
            <person name="Goto M."/>
            <person name="Hanada S."/>
            <person name="Hirose J."/>
        </authorList>
    </citation>
    <scope>NUCLEOTIDE SEQUENCE [LARGE SCALE GENOMIC DNA]</scope>
    <source>
        <strain evidence="2">DSM 10086 / NBRC 110670 / KF707</strain>
    </source>
</reference>
<keyword evidence="2" id="KW-1185">Reference proteome</keyword>
<protein>
    <submittedName>
        <fullName evidence="1">Zn-finger domain associated with topoisomerase type I</fullName>
    </submittedName>
</protein>
<proteinExistence type="predicted"/>
<dbReference type="AlphaFoldDB" id="A0AAD1FGH2"/>
<name>A0AAD1FGH2_METFU</name>
<evidence type="ECO:0000313" key="1">
    <source>
        <dbReference type="EMBL" id="BAU75164.1"/>
    </source>
</evidence>
<gene>
    <name evidence="1" type="ORF">KF707C_34760</name>
</gene>
<organism evidence="1 2">
    <name type="scientific">Metapseudomonas furukawaii</name>
    <name type="common">Pseudomonas furukawaii</name>
    <dbReference type="NCBI Taxonomy" id="1149133"/>
    <lineage>
        <taxon>Bacteria</taxon>
        <taxon>Pseudomonadati</taxon>
        <taxon>Pseudomonadota</taxon>
        <taxon>Gammaproteobacteria</taxon>
        <taxon>Pseudomonadales</taxon>
        <taxon>Pseudomonadaceae</taxon>
        <taxon>Metapseudomonas</taxon>
    </lineage>
</organism>
<reference evidence="2" key="1">
    <citation type="submission" date="2015-05" db="EMBL/GenBank/DDBJ databases">
        <title>Draft genome sequencing of a biphenyl-degrading bacterium, Pseudomonas balearica KF707 (=NBRC110670).</title>
        <authorList>
            <person name="Kimura N."/>
            <person name="Hirose J."/>
            <person name="Watanabe T."/>
            <person name="Suenaga H."/>
            <person name="Fujihara H."/>
            <person name="Noguchi M."/>
            <person name="Hashimoto M."/>
            <person name="Shimodaira J."/>
            <person name="Tsuchikane K."/>
            <person name="Hosoyama A."/>
            <person name="Yamazoe A."/>
            <person name="Fujita N."/>
            <person name="Furukawa K."/>
        </authorList>
    </citation>
    <scope>NUCLEOTIDE SEQUENCE [LARGE SCALE GENOMIC DNA]</scope>
    <source>
        <strain evidence="2">DSM 10086 / NBRC 110670 / KF707</strain>
    </source>
</reference>
<accession>A0AAD1FGH2</accession>
<dbReference type="EMBL" id="AP014862">
    <property type="protein sequence ID" value="BAU75164.1"/>
    <property type="molecule type" value="Genomic_DNA"/>
</dbReference>
<evidence type="ECO:0000313" key="2">
    <source>
        <dbReference type="Proteomes" id="UP000218554"/>
    </source>
</evidence>